<name>D2RE13_ARCPA</name>
<dbReference type="GeneID" id="8739993"/>
<protein>
    <submittedName>
        <fullName evidence="1">Uncharacterized protein</fullName>
    </submittedName>
</protein>
<dbReference type="RefSeq" id="WP_012940693.1">
    <property type="nucleotide sequence ID" value="NC_013741.1"/>
</dbReference>
<dbReference type="EMBL" id="CP001857">
    <property type="protein sequence ID" value="ADB58357.1"/>
    <property type="molecule type" value="Genomic_DNA"/>
</dbReference>
<accession>D2RE13</accession>
<proteinExistence type="predicted"/>
<organism evidence="1 2">
    <name type="scientific">Archaeoglobus profundus (strain DSM 5631 / JCM 9629 / NBRC 100127 / Av18)</name>
    <dbReference type="NCBI Taxonomy" id="572546"/>
    <lineage>
        <taxon>Archaea</taxon>
        <taxon>Methanobacteriati</taxon>
        <taxon>Methanobacteriota</taxon>
        <taxon>Archaeoglobi</taxon>
        <taxon>Archaeoglobales</taxon>
        <taxon>Archaeoglobaceae</taxon>
        <taxon>Archaeoglobus</taxon>
    </lineage>
</organism>
<dbReference type="eggNOG" id="arCOG06116">
    <property type="taxonomic scope" value="Archaea"/>
</dbReference>
<dbReference type="HOGENOM" id="CLU_073077_0_0_2"/>
<dbReference type="STRING" id="572546.Arcpr_1306"/>
<gene>
    <name evidence="1" type="ordered locus">Arcpr_1306</name>
</gene>
<keyword evidence="2" id="KW-1185">Reference proteome</keyword>
<dbReference type="PaxDb" id="572546-Arcpr_1306"/>
<dbReference type="AlphaFoldDB" id="D2RE13"/>
<dbReference type="KEGG" id="apo:Arcpr_1306"/>
<sequence length="295" mass="34609">MLVLFTSHRVEMLKHFEEIAKDYDTIVIEEPKDSLFERMLKGDITIDYYVENLNTSFPLYSTYQCEVLRRLYSMGKKIYQVEPYLEMLERFHRAIESKQPLPSDELAMKVRVVEKKVGEAWIDYQEAFMRRDFDALVDSAVRFTKADAERFIVRDEMRAEEIAKIGDCLVEAGQIHILLPEILKEKGFNVDVVDLPREVANKLGIEFYLNPGNELTIKYMLGEDVSDDEAKLMCAQSIIYVSLIPKDELLPSDEDPYPHLKRECRIAKKVRKLSYDECKELFHRIWGQKLFNSEV</sequence>
<evidence type="ECO:0000313" key="1">
    <source>
        <dbReference type="EMBL" id="ADB58357.1"/>
    </source>
</evidence>
<dbReference type="Proteomes" id="UP000001901">
    <property type="component" value="Chromosome"/>
</dbReference>
<dbReference type="OrthoDB" id="50402at2157"/>
<evidence type="ECO:0000313" key="2">
    <source>
        <dbReference type="Proteomes" id="UP000001901"/>
    </source>
</evidence>
<reference evidence="1 2" key="1">
    <citation type="journal article" date="2010" name="Stand. Genomic Sci.">
        <title>Complete genome sequence of Archaeoglobus profundus type strain (AV18).</title>
        <authorList>
            <person name="von Jan M."/>
            <person name="Lapidus A."/>
            <person name="Del Rio T.G."/>
            <person name="Copeland A."/>
            <person name="Tice H."/>
            <person name="Cheng J.F."/>
            <person name="Lucas S."/>
            <person name="Chen F."/>
            <person name="Nolan M."/>
            <person name="Goodwin L."/>
            <person name="Han C."/>
            <person name="Pitluck S."/>
            <person name="Liolios K."/>
            <person name="Ivanova N."/>
            <person name="Mavromatis K."/>
            <person name="Ovchinnikova G."/>
            <person name="Chertkov O."/>
            <person name="Pati A."/>
            <person name="Chen A."/>
            <person name="Palaniappan K."/>
            <person name="Land M."/>
            <person name="Hauser L."/>
            <person name="Chang Y.J."/>
            <person name="Jeffries C.D."/>
            <person name="Saunders E."/>
            <person name="Brettin T."/>
            <person name="Detter J.C."/>
            <person name="Chain P."/>
            <person name="Eichinger K."/>
            <person name="Huber H."/>
            <person name="Spring S."/>
            <person name="Rohde M."/>
            <person name="Goker M."/>
            <person name="Wirth R."/>
            <person name="Woyke T."/>
            <person name="Bristow J."/>
            <person name="Eisen J.A."/>
            <person name="Markowitz V."/>
            <person name="Hugenholtz P."/>
            <person name="Kyrpides N.C."/>
            <person name="Klenk H.P."/>
        </authorList>
    </citation>
    <scope>NUCLEOTIDE SEQUENCE [LARGE SCALE GENOMIC DNA]</scope>
    <source>
        <strain evidence="2">DSM 5631 / JCM 9629 / NBRC 100127 / Av18</strain>
    </source>
</reference>